<organism evidence="2 3">
    <name type="scientific">Euplotes crassus</name>
    <dbReference type="NCBI Taxonomy" id="5936"/>
    <lineage>
        <taxon>Eukaryota</taxon>
        <taxon>Sar</taxon>
        <taxon>Alveolata</taxon>
        <taxon>Ciliophora</taxon>
        <taxon>Intramacronucleata</taxon>
        <taxon>Spirotrichea</taxon>
        <taxon>Hypotrichia</taxon>
        <taxon>Euplotida</taxon>
        <taxon>Euplotidae</taxon>
        <taxon>Moneuplotes</taxon>
    </lineage>
</organism>
<feature type="transmembrane region" description="Helical" evidence="1">
    <location>
        <begin position="22"/>
        <end position="42"/>
    </location>
</feature>
<proteinExistence type="predicted"/>
<comment type="caution">
    <text evidence="2">The sequence shown here is derived from an EMBL/GenBank/DDBJ whole genome shotgun (WGS) entry which is preliminary data.</text>
</comment>
<name>A0AAD1X426_EUPCR</name>
<gene>
    <name evidence="2" type="ORF">ECRASSUSDP1_LOCUS1248</name>
</gene>
<dbReference type="EMBL" id="CAMPGE010001181">
    <property type="protein sequence ID" value="CAI2359954.1"/>
    <property type="molecule type" value="Genomic_DNA"/>
</dbReference>
<reference evidence="2" key="1">
    <citation type="submission" date="2023-07" db="EMBL/GenBank/DDBJ databases">
        <authorList>
            <consortium name="AG Swart"/>
            <person name="Singh M."/>
            <person name="Singh A."/>
            <person name="Seah K."/>
            <person name="Emmerich C."/>
        </authorList>
    </citation>
    <scope>NUCLEOTIDE SEQUENCE</scope>
    <source>
        <strain evidence="2">DP1</strain>
    </source>
</reference>
<keyword evidence="1" id="KW-1133">Transmembrane helix</keyword>
<accession>A0AAD1X426</accession>
<protein>
    <submittedName>
        <fullName evidence="2">Uncharacterized protein</fullName>
    </submittedName>
</protein>
<dbReference type="AlphaFoldDB" id="A0AAD1X426"/>
<keyword evidence="1" id="KW-0472">Membrane</keyword>
<sequence length="401" mass="47743">MDHSNTILEDPPEAEVTDFPNLRALVMSVCLVILFKTVALLIRRTFRFKNLGRFLFRNFLKYPYEWTRNKIQRLPRMFDTPEEPEQDNRVEAIIERTRRQLERTAARSNMPIISLQEITQRLDRRASDRLRNLLEERNQQTVRDTQRHNLARVDKQFLRRHFTESVLDKVEEKDMTSVRTITESIGILGSLAIINFKNQSKNKLQTDYKKLAKHKQTALHAVLKHLFFHCGDFGDRRLCEVYKSIPKGFRSKLNLKLYSKEEVKLVLDFNNPCTVIILLLLLHFMLEYLRCNNSPYFKKYIRTLKDTIRFYKIIKHHSRHDDKLEKTVKRTLEKILARMETSEAQGIRAKEITDRIRMMLCIDKKLNEVLRKLKSEYKYFKALVTETKAYSLASTRDLFLA</sequence>
<evidence type="ECO:0000313" key="3">
    <source>
        <dbReference type="Proteomes" id="UP001295684"/>
    </source>
</evidence>
<evidence type="ECO:0000313" key="2">
    <source>
        <dbReference type="EMBL" id="CAI2359954.1"/>
    </source>
</evidence>
<evidence type="ECO:0000256" key="1">
    <source>
        <dbReference type="SAM" id="Phobius"/>
    </source>
</evidence>
<keyword evidence="1" id="KW-0812">Transmembrane</keyword>
<dbReference type="Proteomes" id="UP001295684">
    <property type="component" value="Unassembled WGS sequence"/>
</dbReference>
<keyword evidence="3" id="KW-1185">Reference proteome</keyword>